<sequence length="245" mass="27713">MFKILYVILCILLVGCRSTPEISDVSKQTLNNEFDLLSSGDKVRALKILNRDYYLPYVDWEVSTKENFGDDGIGYILSGFENQTLANAMTVFVTRPDSWIDNNYGSCSLNELDSSSITFMDGQLKNIDNIQSGCWILGYAGYFGGAPSTKWSQEARNEYGRHLMYSRIRGGKDTYTVSHQVKDLPEGYILIVTYGRSIHASKEYNVQDIYNLNVSSNSDYISQIFGAINKFDSSVKPEIRSNRID</sequence>
<evidence type="ECO:0008006" key="3">
    <source>
        <dbReference type="Google" id="ProtNLM"/>
    </source>
</evidence>
<dbReference type="RefSeq" id="WP_046221378.1">
    <property type="nucleotide sequence ID" value="NZ_JWYV01000013.1"/>
</dbReference>
<reference evidence="1 2" key="1">
    <citation type="submission" date="2014-12" db="EMBL/GenBank/DDBJ databases">
        <title>Mercury Reductase activity and rhizosphere competence traits in the genome of root associated Photobacterium halotolerans MELD1.</title>
        <authorList>
            <person name="Mathew D.C."/>
            <person name="Huang C.-C."/>
        </authorList>
    </citation>
    <scope>NUCLEOTIDE SEQUENCE [LARGE SCALE GENOMIC DNA]</scope>
    <source>
        <strain evidence="1 2">MELD1</strain>
    </source>
</reference>
<name>A0A0F5VBD3_9GAMM</name>
<accession>A0A0F5VBD3</accession>
<protein>
    <recommendedName>
        <fullName evidence="3">Lipoprotein</fullName>
    </recommendedName>
</protein>
<dbReference type="PROSITE" id="PS51257">
    <property type="entry name" value="PROKAR_LIPOPROTEIN"/>
    <property type="match status" value="1"/>
</dbReference>
<dbReference type="Proteomes" id="UP000033633">
    <property type="component" value="Unassembled WGS sequence"/>
</dbReference>
<gene>
    <name evidence="1" type="ORF">KY46_14605</name>
</gene>
<proteinExistence type="predicted"/>
<evidence type="ECO:0000313" key="2">
    <source>
        <dbReference type="Proteomes" id="UP000033633"/>
    </source>
</evidence>
<dbReference type="EMBL" id="JWYV01000013">
    <property type="protein sequence ID" value="KKC99071.1"/>
    <property type="molecule type" value="Genomic_DNA"/>
</dbReference>
<keyword evidence="2" id="KW-1185">Reference proteome</keyword>
<organism evidence="1 2">
    <name type="scientific">Photobacterium halotolerans</name>
    <dbReference type="NCBI Taxonomy" id="265726"/>
    <lineage>
        <taxon>Bacteria</taxon>
        <taxon>Pseudomonadati</taxon>
        <taxon>Pseudomonadota</taxon>
        <taxon>Gammaproteobacteria</taxon>
        <taxon>Vibrionales</taxon>
        <taxon>Vibrionaceae</taxon>
        <taxon>Photobacterium</taxon>
    </lineage>
</organism>
<dbReference type="PATRIC" id="fig|265726.11.peg.1166"/>
<evidence type="ECO:0000313" key="1">
    <source>
        <dbReference type="EMBL" id="KKC99071.1"/>
    </source>
</evidence>
<comment type="caution">
    <text evidence="1">The sequence shown here is derived from an EMBL/GenBank/DDBJ whole genome shotgun (WGS) entry which is preliminary data.</text>
</comment>
<dbReference type="AlphaFoldDB" id="A0A0F5VBD3"/>
<dbReference type="STRING" id="265726.KY46_14605"/>